<evidence type="ECO:0000313" key="4">
    <source>
        <dbReference type="Proteomes" id="UP000094112"/>
    </source>
</evidence>
<dbReference type="EMBL" id="KV454209">
    <property type="protein sequence ID" value="ODQ61048.1"/>
    <property type="molecule type" value="Genomic_DNA"/>
</dbReference>
<evidence type="ECO:0000259" key="2">
    <source>
        <dbReference type="Pfam" id="PF04825"/>
    </source>
</evidence>
<organism evidence="3 4">
    <name type="scientific">Wickerhamomyces anomalus (strain ATCC 58044 / CBS 1984 / NCYC 433 / NRRL Y-366-8)</name>
    <name type="common">Yeast</name>
    <name type="synonym">Hansenula anomala</name>
    <dbReference type="NCBI Taxonomy" id="683960"/>
    <lineage>
        <taxon>Eukaryota</taxon>
        <taxon>Fungi</taxon>
        <taxon>Dikarya</taxon>
        <taxon>Ascomycota</taxon>
        <taxon>Saccharomycotina</taxon>
        <taxon>Saccharomycetes</taxon>
        <taxon>Phaffomycetales</taxon>
        <taxon>Wickerhamomycetaceae</taxon>
        <taxon>Wickerhamomyces</taxon>
    </lineage>
</organism>
<dbReference type="InterPro" id="IPR006910">
    <property type="entry name" value="Rad21_Rec8_N"/>
</dbReference>
<dbReference type="GeneID" id="30201842"/>
<proteinExistence type="predicted"/>
<evidence type="ECO:0000256" key="1">
    <source>
        <dbReference type="SAM" id="MobiDB-lite"/>
    </source>
</evidence>
<keyword evidence="4" id="KW-1185">Reference proteome</keyword>
<dbReference type="Pfam" id="PF04825">
    <property type="entry name" value="Rad21_Rec8_N"/>
    <property type="match status" value="1"/>
</dbReference>
<name>A0A1E3P6S8_WICAA</name>
<gene>
    <name evidence="3" type="ORF">WICANDRAFT_77703</name>
</gene>
<reference evidence="3 4" key="1">
    <citation type="journal article" date="2016" name="Proc. Natl. Acad. Sci. U.S.A.">
        <title>Comparative genomics of biotechnologically important yeasts.</title>
        <authorList>
            <person name="Riley R."/>
            <person name="Haridas S."/>
            <person name="Wolfe K.H."/>
            <person name="Lopes M.R."/>
            <person name="Hittinger C.T."/>
            <person name="Goeker M."/>
            <person name="Salamov A.A."/>
            <person name="Wisecaver J.H."/>
            <person name="Long T.M."/>
            <person name="Calvey C.H."/>
            <person name="Aerts A.L."/>
            <person name="Barry K.W."/>
            <person name="Choi C."/>
            <person name="Clum A."/>
            <person name="Coughlan A.Y."/>
            <person name="Deshpande S."/>
            <person name="Douglass A.P."/>
            <person name="Hanson S.J."/>
            <person name="Klenk H.-P."/>
            <person name="LaButti K.M."/>
            <person name="Lapidus A."/>
            <person name="Lindquist E.A."/>
            <person name="Lipzen A.M."/>
            <person name="Meier-Kolthoff J.P."/>
            <person name="Ohm R.A."/>
            <person name="Otillar R.P."/>
            <person name="Pangilinan J.L."/>
            <person name="Peng Y."/>
            <person name="Rokas A."/>
            <person name="Rosa C.A."/>
            <person name="Scheuner C."/>
            <person name="Sibirny A.A."/>
            <person name="Slot J.C."/>
            <person name="Stielow J.B."/>
            <person name="Sun H."/>
            <person name="Kurtzman C.P."/>
            <person name="Blackwell M."/>
            <person name="Grigoriev I.V."/>
            <person name="Jeffries T.W."/>
        </authorList>
    </citation>
    <scope>NUCLEOTIDE SEQUENCE [LARGE SCALE GENOMIC DNA]</scope>
    <source>
        <strain evidence="4">ATCC 58044 / CBS 1984 / NCYC 433 / NRRL Y-366-8</strain>
    </source>
</reference>
<dbReference type="RefSeq" id="XP_019040255.1">
    <property type="nucleotide sequence ID" value="XM_019184596.1"/>
</dbReference>
<feature type="region of interest" description="Disordered" evidence="1">
    <location>
        <begin position="176"/>
        <end position="195"/>
    </location>
</feature>
<dbReference type="Proteomes" id="UP000094112">
    <property type="component" value="Unassembled WGS sequence"/>
</dbReference>
<sequence>MALRLTSNLLYGVALIYKQKTDYLNNDTSLIKTKIQRDLFNQKGSSSDILIKTPNYIIKPIELTKTQQGGNHNNQVLLNDDPLFNLEGDLLPSLDDLGFLQGTSSTQMVNSNHRKSQIKRSDLENNTVSVVLSTMTNSTEDADIFTRHVNHDDILDTQNPEFAFDEEGMLFSLHDETTAGTGGHAGPSEDLHINDGFDIDFDFDIDLERQEAPAQQQPPELDQILEEVEDPPPQQAPDSEQPIVNEPSEAVQQPRKKRRKAQNHFTTLVVDETISLQTNDLRGFRDTYIELMDQQRTKPPEPRITIQNLLDEVSYLPNFGKNIADEERRGRNPVREFEDEDFVDGLLRNTRRSSESIEVRRNASSSRRHSTRASMSSINLPLEGDLQHPQIDDTTGGGGNDNFDFDFDLEFDIDEERVSRKRSSSVQRFPALAEDEEHNYQNNEEMYDDEEPEVDRKTIKFLTFIETRLEEDSVQEMKFDQLMQHQQNRSVIVKSFYELLQLTTLNSIEIVENNDKEKFELLDANDFSIRLV</sequence>
<feature type="domain" description="Rad21/Rec8-like protein N-terminal" evidence="2">
    <location>
        <begin position="1"/>
        <end position="43"/>
    </location>
</feature>
<feature type="region of interest" description="Disordered" evidence="1">
    <location>
        <begin position="229"/>
        <end position="264"/>
    </location>
</feature>
<protein>
    <recommendedName>
        <fullName evidence="2">Rad21/Rec8-like protein N-terminal domain-containing protein</fullName>
    </recommendedName>
</protein>
<dbReference type="STRING" id="683960.A0A1E3P6S8"/>
<feature type="region of interest" description="Disordered" evidence="1">
    <location>
        <begin position="353"/>
        <end position="377"/>
    </location>
</feature>
<accession>A0A1E3P6S8</accession>
<dbReference type="AlphaFoldDB" id="A0A1E3P6S8"/>
<evidence type="ECO:0000313" key="3">
    <source>
        <dbReference type="EMBL" id="ODQ61048.1"/>
    </source>
</evidence>
<dbReference type="OrthoDB" id="3980878at2759"/>